<evidence type="ECO:0000313" key="3">
    <source>
        <dbReference type="Proteomes" id="UP000697107"/>
    </source>
</evidence>
<sequence>MDSDFSSGRERFPNDDRSGSTGPCFWERQTTADTLRLCGHSCLLERLQPEPSESTTPVAGFADSTRFIDGSSRWYVSQASECPPISAKAARSAVSNKTATRDDQSTRFFVALYELCHWLGESSVLLGLHPDSNPSATPEELTEMFELWAQ</sequence>
<comment type="caution">
    <text evidence="2">The sequence shown here is derived from an EMBL/GenBank/DDBJ whole genome shotgun (WGS) entry which is preliminary data.</text>
</comment>
<organism evidence="2 3">
    <name type="scientific">Phytophthora cactorum</name>
    <dbReference type="NCBI Taxonomy" id="29920"/>
    <lineage>
        <taxon>Eukaryota</taxon>
        <taxon>Sar</taxon>
        <taxon>Stramenopiles</taxon>
        <taxon>Oomycota</taxon>
        <taxon>Peronosporomycetes</taxon>
        <taxon>Peronosporales</taxon>
        <taxon>Peronosporaceae</taxon>
        <taxon>Phytophthora</taxon>
    </lineage>
</organism>
<dbReference type="Proteomes" id="UP000697107">
    <property type="component" value="Unassembled WGS sequence"/>
</dbReference>
<feature type="region of interest" description="Disordered" evidence="1">
    <location>
        <begin position="1"/>
        <end position="23"/>
    </location>
</feature>
<accession>A0A8T1FJ32</accession>
<proteinExistence type="predicted"/>
<gene>
    <name evidence="2" type="ORF">PC118_g15499</name>
</gene>
<reference evidence="2" key="1">
    <citation type="submission" date="2018-10" db="EMBL/GenBank/DDBJ databases">
        <title>Effector identification in a new, highly contiguous assembly of the strawberry crown rot pathogen Phytophthora cactorum.</title>
        <authorList>
            <person name="Armitage A.D."/>
            <person name="Nellist C.F."/>
            <person name="Bates H."/>
            <person name="Vickerstaff R.J."/>
            <person name="Harrison R.J."/>
        </authorList>
    </citation>
    <scope>NUCLEOTIDE SEQUENCE</scope>
    <source>
        <strain evidence="2">P415</strain>
    </source>
</reference>
<dbReference type="VEuPathDB" id="FungiDB:PC110_g18057"/>
<dbReference type="EMBL" id="RCML01000603">
    <property type="protein sequence ID" value="KAG2972810.1"/>
    <property type="molecule type" value="Genomic_DNA"/>
</dbReference>
<evidence type="ECO:0000313" key="2">
    <source>
        <dbReference type="EMBL" id="KAG2972810.1"/>
    </source>
</evidence>
<dbReference type="AlphaFoldDB" id="A0A8T1FJ32"/>
<name>A0A8T1FJ32_9STRA</name>
<evidence type="ECO:0000256" key="1">
    <source>
        <dbReference type="SAM" id="MobiDB-lite"/>
    </source>
</evidence>
<protein>
    <submittedName>
        <fullName evidence="2">Uncharacterized protein</fullName>
    </submittedName>
</protein>
<feature type="compositionally biased region" description="Basic and acidic residues" evidence="1">
    <location>
        <begin position="7"/>
        <end position="18"/>
    </location>
</feature>